<protein>
    <submittedName>
        <fullName evidence="2">Uncharacterized protein</fullName>
    </submittedName>
</protein>
<proteinExistence type="predicted"/>
<evidence type="ECO:0000313" key="3">
    <source>
        <dbReference type="Proteomes" id="UP000654075"/>
    </source>
</evidence>
<reference evidence="2" key="1">
    <citation type="submission" date="2021-02" db="EMBL/GenBank/DDBJ databases">
        <authorList>
            <person name="Dougan E. K."/>
            <person name="Rhodes N."/>
            <person name="Thang M."/>
            <person name="Chan C."/>
        </authorList>
    </citation>
    <scope>NUCLEOTIDE SEQUENCE</scope>
</reference>
<dbReference type="Proteomes" id="UP000654075">
    <property type="component" value="Unassembled WGS sequence"/>
</dbReference>
<dbReference type="EMBL" id="CAJNNV010025859">
    <property type="protein sequence ID" value="CAE8616368.1"/>
    <property type="molecule type" value="Genomic_DNA"/>
</dbReference>
<name>A0A813FPV1_POLGL</name>
<feature type="compositionally biased region" description="Basic and acidic residues" evidence="1">
    <location>
        <begin position="1"/>
        <end position="11"/>
    </location>
</feature>
<dbReference type="AlphaFoldDB" id="A0A813FPV1"/>
<accession>A0A813FPV1</accession>
<comment type="caution">
    <text evidence="2">The sequence shown here is derived from an EMBL/GenBank/DDBJ whole genome shotgun (WGS) entry which is preliminary data.</text>
</comment>
<organism evidence="2 3">
    <name type="scientific">Polarella glacialis</name>
    <name type="common">Dinoflagellate</name>
    <dbReference type="NCBI Taxonomy" id="89957"/>
    <lineage>
        <taxon>Eukaryota</taxon>
        <taxon>Sar</taxon>
        <taxon>Alveolata</taxon>
        <taxon>Dinophyceae</taxon>
        <taxon>Suessiales</taxon>
        <taxon>Suessiaceae</taxon>
        <taxon>Polarella</taxon>
    </lineage>
</organism>
<sequence length="391" mass="41634">MAAADDKDWVSPKKRNLQQPTPLSQYNYYEVSRNSGLVGTKGTFGASERFDRAGKVIGRGKDSPNGKEFYCRNALFKNDYLEAPRMTTQGMGDRPPLHANGAAPKAVGPGSYNIVASCAKRKSPLDGPEYCSMSIAKKLGSSLVPYNLCSPGPHHDYEVRKPSDAHLPNYGLPSLSHGTRHPPPEDTDGPMLKYAHNHTKGLAKSISAPALKSETPQPEAGGSKRFVKSTFGMADRFGKGPRQTSSPTGEMYYAHSKVWTSEDYLQNGKTCGFGASGKTDFSNVYHDHRNDVSPVTYNPISSAAKKTSSFDGLTLRSESTTVAYCRAQGFSTKTAAAFAPAPKAIPKAKAQAGRAKGSSKNASMSAATLDLGPSSPQLTAALSTADLAEAA</sequence>
<gene>
    <name evidence="2" type="ORF">PGLA1383_LOCUS34064</name>
</gene>
<keyword evidence="3" id="KW-1185">Reference proteome</keyword>
<evidence type="ECO:0000313" key="2">
    <source>
        <dbReference type="EMBL" id="CAE8616368.1"/>
    </source>
</evidence>
<feature type="region of interest" description="Disordered" evidence="1">
    <location>
        <begin position="1"/>
        <end position="23"/>
    </location>
</feature>
<feature type="region of interest" description="Disordered" evidence="1">
    <location>
        <begin position="160"/>
        <end position="192"/>
    </location>
</feature>
<feature type="region of interest" description="Disordered" evidence="1">
    <location>
        <begin position="346"/>
        <end position="377"/>
    </location>
</feature>
<dbReference type="OrthoDB" id="10673399at2759"/>
<evidence type="ECO:0000256" key="1">
    <source>
        <dbReference type="SAM" id="MobiDB-lite"/>
    </source>
</evidence>